<organism evidence="8 9">
    <name type="scientific">Hyphopichia burtonii NRRL Y-1933</name>
    <dbReference type="NCBI Taxonomy" id="984485"/>
    <lineage>
        <taxon>Eukaryota</taxon>
        <taxon>Fungi</taxon>
        <taxon>Dikarya</taxon>
        <taxon>Ascomycota</taxon>
        <taxon>Saccharomycotina</taxon>
        <taxon>Pichiomycetes</taxon>
        <taxon>Debaryomycetaceae</taxon>
        <taxon>Hyphopichia</taxon>
    </lineage>
</organism>
<dbReference type="EMBL" id="KV454541">
    <property type="protein sequence ID" value="ODV67117.1"/>
    <property type="molecule type" value="Genomic_DNA"/>
</dbReference>
<dbReference type="GO" id="GO:0000379">
    <property type="term" value="P:tRNA-type intron splice site recognition and cleavage"/>
    <property type="evidence" value="ECO:0007669"/>
    <property type="project" value="EnsemblFungi"/>
</dbReference>
<dbReference type="SUPFAM" id="SSF53032">
    <property type="entry name" value="tRNA-intron endonuclease catalytic domain-like"/>
    <property type="match status" value="1"/>
</dbReference>
<feature type="domain" description="tRNA intron endonuclease catalytic" evidence="7">
    <location>
        <begin position="230"/>
        <end position="305"/>
    </location>
</feature>
<comment type="similarity">
    <text evidence="1 4">Belongs to the tRNA-intron endonuclease family.</text>
</comment>
<name>A0A1E4RIL8_9ASCO</name>
<proteinExistence type="inferred from homology"/>
<dbReference type="Proteomes" id="UP000095085">
    <property type="component" value="Unassembled WGS sequence"/>
</dbReference>
<dbReference type="NCBIfam" id="TIGR00324">
    <property type="entry name" value="endA"/>
    <property type="match status" value="1"/>
</dbReference>
<evidence type="ECO:0000256" key="3">
    <source>
        <dbReference type="ARBA" id="ARBA00023239"/>
    </source>
</evidence>
<dbReference type="InterPro" id="IPR011856">
    <property type="entry name" value="tRNA_endonuc-like_dom_sf"/>
</dbReference>
<dbReference type="GO" id="GO:0000213">
    <property type="term" value="F:tRNA-intron lyase activity"/>
    <property type="evidence" value="ECO:0007669"/>
    <property type="project" value="UniProtKB-UniRule"/>
</dbReference>
<evidence type="ECO:0000259" key="7">
    <source>
        <dbReference type="Pfam" id="PF01974"/>
    </source>
</evidence>
<protein>
    <recommendedName>
        <fullName evidence="4">tRNA-splicing endonuclease subunit Sen2</fullName>
        <ecNumber evidence="4">4.6.1.16</ecNumber>
    </recommendedName>
</protein>
<dbReference type="InterPro" id="IPR016589">
    <property type="entry name" value="tRNA_splic_SEN2"/>
</dbReference>
<evidence type="ECO:0000256" key="1">
    <source>
        <dbReference type="ARBA" id="ARBA00008078"/>
    </source>
</evidence>
<gene>
    <name evidence="8" type="ORF">HYPBUDRAFT_109535</name>
</gene>
<keyword evidence="9" id="KW-1185">Reference proteome</keyword>
<dbReference type="Gene3D" id="3.40.1350.10">
    <property type="match status" value="1"/>
</dbReference>
<evidence type="ECO:0000256" key="5">
    <source>
        <dbReference type="PIRSR" id="PIRSR011789-1"/>
    </source>
</evidence>
<keyword evidence="3 4" id="KW-0456">Lyase</keyword>
<dbReference type="InterPro" id="IPR036167">
    <property type="entry name" value="tRNA_intron_Endo_cat-like_sf"/>
</dbReference>
<dbReference type="OrthoDB" id="10249562at2759"/>
<dbReference type="InterPro" id="IPR006676">
    <property type="entry name" value="tRNA_splic"/>
</dbReference>
<dbReference type="AlphaFoldDB" id="A0A1E4RIL8"/>
<feature type="coiled-coil region" evidence="6">
    <location>
        <begin position="115"/>
        <end position="169"/>
    </location>
</feature>
<evidence type="ECO:0000313" key="8">
    <source>
        <dbReference type="EMBL" id="ODV67117.1"/>
    </source>
</evidence>
<dbReference type="CDD" id="cd22363">
    <property type="entry name" value="tRNA-intron_lyase_C"/>
    <property type="match status" value="1"/>
</dbReference>
<accession>A0A1E4RIL8</accession>
<dbReference type="STRING" id="984485.A0A1E4RIL8"/>
<evidence type="ECO:0000256" key="4">
    <source>
        <dbReference type="PIRNR" id="PIRNR011789"/>
    </source>
</evidence>
<dbReference type="GeneID" id="30993258"/>
<dbReference type="GO" id="GO:0000214">
    <property type="term" value="C:tRNA-intron endonuclease complex"/>
    <property type="evidence" value="ECO:0007669"/>
    <property type="project" value="UniProtKB-UniRule"/>
</dbReference>
<feature type="active site" evidence="5">
    <location>
        <position position="268"/>
    </location>
</feature>
<dbReference type="PIRSF" id="PIRSF011789">
    <property type="entry name" value="tRNA_splic_SEN2"/>
    <property type="match status" value="1"/>
</dbReference>
<dbReference type="PANTHER" id="PTHR21227:SF0">
    <property type="entry name" value="TRNA-SPLICING ENDONUCLEASE SUBUNIT SEN2"/>
    <property type="match status" value="1"/>
</dbReference>
<dbReference type="RefSeq" id="XP_020076184.1">
    <property type="nucleotide sequence ID" value="XM_020218708.1"/>
</dbReference>
<reference evidence="9" key="1">
    <citation type="submission" date="2016-05" db="EMBL/GenBank/DDBJ databases">
        <title>Comparative genomics of biotechnologically important yeasts.</title>
        <authorList>
            <consortium name="DOE Joint Genome Institute"/>
            <person name="Riley R."/>
            <person name="Haridas S."/>
            <person name="Wolfe K.H."/>
            <person name="Lopes M.R."/>
            <person name="Hittinger C.T."/>
            <person name="Goker M."/>
            <person name="Salamov A."/>
            <person name="Wisecaver J."/>
            <person name="Long T.M."/>
            <person name="Aerts A.L."/>
            <person name="Barry K."/>
            <person name="Choi C."/>
            <person name="Clum A."/>
            <person name="Coughlan A.Y."/>
            <person name="Deshpande S."/>
            <person name="Douglass A.P."/>
            <person name="Hanson S.J."/>
            <person name="Klenk H.-P."/>
            <person name="Labutti K."/>
            <person name="Lapidus A."/>
            <person name="Lindquist E."/>
            <person name="Lipzen A."/>
            <person name="Meier-Kolthoff J.P."/>
            <person name="Ohm R.A."/>
            <person name="Otillar R.P."/>
            <person name="Pangilinan J."/>
            <person name="Peng Y."/>
            <person name="Rokas A."/>
            <person name="Rosa C.A."/>
            <person name="Scheuner C."/>
            <person name="Sibirny A.A."/>
            <person name="Slot J.C."/>
            <person name="Stielow J.B."/>
            <person name="Sun H."/>
            <person name="Kurtzman C.P."/>
            <person name="Blackwell M."/>
            <person name="Grigoriev I.V."/>
            <person name="Jeffries T.W."/>
        </authorList>
    </citation>
    <scope>NUCLEOTIDE SEQUENCE [LARGE SCALE GENOMIC DNA]</scope>
    <source>
        <strain evidence="9">NRRL Y-1933</strain>
    </source>
</reference>
<sequence length="345" mass="40978">MGKRNNKILNQIYTQPLPVKVYGGLPTIFPHNPISWIYFGYVYIRVLREVGLEQTIEVEVEDRVFKVDREESMMILWRQGFFGKGNLSRSEPTWRERIKRLNEEELSNEDITKVRREERKRFKNERSKLQELELKQRQDIINPQEQLEMNALQKKLEEFKVNYDSKKIKPDVIIQDANLEYLQLQPVEVMFLKYLSAIKIFDNGLELTNEQLFQKCTGQHQDQITSSNQFILEYVVYHHFRSLGWCVRSGIKFGCDYLLYKRGPPFSHAEYGIYLMTGEKKWTDIQALTRVIGGVKKCFVLVYIDIPDLQQFNQALQTKNCSDLLKLYKVTPILYKRWVPSKTRD</sequence>
<dbReference type="InterPro" id="IPR006677">
    <property type="entry name" value="tRNA_intron_Endonuc_cat-like"/>
</dbReference>
<keyword evidence="6" id="KW-0175">Coiled coil</keyword>
<dbReference type="Pfam" id="PF01974">
    <property type="entry name" value="tRNA_int_endo"/>
    <property type="match status" value="1"/>
</dbReference>
<dbReference type="GO" id="GO:0003676">
    <property type="term" value="F:nucleic acid binding"/>
    <property type="evidence" value="ECO:0007669"/>
    <property type="project" value="InterPro"/>
</dbReference>
<evidence type="ECO:0000256" key="6">
    <source>
        <dbReference type="SAM" id="Coils"/>
    </source>
</evidence>
<comment type="function">
    <text evidence="4">Constitutes one of the two catalytic subunit of the tRNA-splicing endonuclease complex, a complex responsible for identification and cleavage of the splice sites in pre-tRNA. It cleaves pre-tRNA at the 5'- and 3'-splice sites to release the intron. The products are an intron and two tRNA half-molecules bearing 2',3'-cyclic phosphate and 5'-OH termini. There are no conserved sequences at the splice sites, but the intron is invariably located at the same site in the gene, placing the splice sites an invariant distance from the constant structural features of the tRNA body.</text>
</comment>
<evidence type="ECO:0000256" key="2">
    <source>
        <dbReference type="ARBA" id="ARBA00022694"/>
    </source>
</evidence>
<dbReference type="PANTHER" id="PTHR21227">
    <property type="entry name" value="TRNA-SPLICING ENDONUCLEASE SUBUNIT SEN2"/>
    <property type="match status" value="1"/>
</dbReference>
<dbReference type="EC" id="4.6.1.16" evidence="4"/>
<keyword evidence="2 4" id="KW-0819">tRNA processing</keyword>
<feature type="active site" evidence="5">
    <location>
        <position position="297"/>
    </location>
</feature>
<feature type="active site" evidence="5">
    <location>
        <position position="260"/>
    </location>
</feature>
<evidence type="ECO:0000313" key="9">
    <source>
        <dbReference type="Proteomes" id="UP000095085"/>
    </source>
</evidence>
<dbReference type="GO" id="GO:0032473">
    <property type="term" value="C:cytoplasmic side of mitochondrial outer membrane"/>
    <property type="evidence" value="ECO:0007669"/>
    <property type="project" value="EnsemblFungi"/>
</dbReference>